<accession>A0A1D6GRQ6</accession>
<evidence type="ECO:0000256" key="7">
    <source>
        <dbReference type="ARBA" id="ARBA00023043"/>
    </source>
</evidence>
<feature type="region of interest" description="Disordered" evidence="12">
    <location>
        <begin position="457"/>
        <end position="487"/>
    </location>
</feature>
<feature type="compositionally biased region" description="Low complexity" evidence="12">
    <location>
        <begin position="457"/>
        <end position="481"/>
    </location>
</feature>
<dbReference type="InterPro" id="IPR000048">
    <property type="entry name" value="IQ_motif_EF-hand-BS"/>
</dbReference>
<sequence length="566" mass="62757">MLEEDYMHIVLVHYLETKGGKSSRARGNNMIQEAAVDSPTMEGESSLSGQASEYEEAESDIYSGGAGHDSFTWVQQHENGTGPMIASSVFSSYTPALSIGNYHGLHATQNTSFYPVNQLNSPVILNGSSAMLGTNGCANQTDLPSWNSVIELDHEPVQMPDLQFPVPPDQGTSTEGLGVDYLTFDEVYSDGLSLQDIGATGTHGESYLQFSSGTGDLAATVNSFPQENDGSLEAAIGYPFLKTQSSNLSDILKDSFKKTDSFTRWMSKELPEVEDSQIQSSSGAFWSSEEANNIIEASNHEALDQFTVSPMLSQDQLFSIVDFSPNGDSLGPVRNATQAAARIYQVFRVQSFQRKQAAQYEDKGGMSDERALSLLSVKPPKSGQLDPLHSAATRIQNKFRGWKGRKEFLLIRQRIVKIQAHVRGHQVRKHYRKIVWSVGIVEKVILRWRRRGAGLRGFRSQEGSVESSSGGTSSSSIQNKSSGDDYDFLQEGRKQTEERLQKALARVKSMAQYPEARDQYQRIFTVVSKMQESQAMQEKMPEESAEMDMSEFKELWDDDAPIPGYF</sequence>
<dbReference type="InterPro" id="IPR005559">
    <property type="entry name" value="CG-1_dom"/>
</dbReference>
<organism evidence="13">
    <name type="scientific">Zea mays</name>
    <name type="common">Maize</name>
    <dbReference type="NCBI Taxonomy" id="4577"/>
    <lineage>
        <taxon>Eukaryota</taxon>
        <taxon>Viridiplantae</taxon>
        <taxon>Streptophyta</taxon>
        <taxon>Embryophyta</taxon>
        <taxon>Tracheophyta</taxon>
        <taxon>Spermatophyta</taxon>
        <taxon>Magnoliopsida</taxon>
        <taxon>Liliopsida</taxon>
        <taxon>Poales</taxon>
        <taxon>Poaceae</taxon>
        <taxon>PACMAD clade</taxon>
        <taxon>Panicoideae</taxon>
        <taxon>Andropogonodae</taxon>
        <taxon>Andropogoneae</taxon>
        <taxon>Tripsacinae</taxon>
        <taxon>Zea</taxon>
    </lineage>
</organism>
<name>A0A1D6GRQ6_MAIZE</name>
<evidence type="ECO:0000256" key="12">
    <source>
        <dbReference type="SAM" id="MobiDB-lite"/>
    </source>
</evidence>
<protein>
    <submittedName>
        <fullName evidence="13">Calmodulin-binding transcription activator 2</fullName>
    </submittedName>
</protein>
<dbReference type="SMART" id="SM00015">
    <property type="entry name" value="IQ"/>
    <property type="match status" value="2"/>
</dbReference>
<evidence type="ECO:0000256" key="4">
    <source>
        <dbReference type="ARBA" id="ARBA00022837"/>
    </source>
</evidence>
<keyword evidence="4" id="KW-0106">Calcium</keyword>
<evidence type="ECO:0000256" key="11">
    <source>
        <dbReference type="ARBA" id="ARBA00023242"/>
    </source>
</evidence>
<evidence type="ECO:0000256" key="10">
    <source>
        <dbReference type="ARBA" id="ARBA00023163"/>
    </source>
</evidence>
<dbReference type="GO" id="GO:0005634">
    <property type="term" value="C:nucleus"/>
    <property type="evidence" value="ECO:0007669"/>
    <property type="project" value="UniProtKB-SubCell"/>
</dbReference>
<dbReference type="GO" id="GO:0003677">
    <property type="term" value="F:DNA binding"/>
    <property type="evidence" value="ECO:0007669"/>
    <property type="project" value="UniProtKB-KW"/>
</dbReference>
<dbReference type="PROSITE" id="PS51437">
    <property type="entry name" value="CG_1"/>
    <property type="match status" value="1"/>
</dbReference>
<evidence type="ECO:0000256" key="2">
    <source>
        <dbReference type="ARBA" id="ARBA00008267"/>
    </source>
</evidence>
<dbReference type="SUPFAM" id="SSF52540">
    <property type="entry name" value="P-loop containing nucleoside triphosphate hydrolases"/>
    <property type="match status" value="1"/>
</dbReference>
<dbReference type="EMBL" id="CM000781">
    <property type="protein sequence ID" value="AQK65767.1"/>
    <property type="molecule type" value="Genomic_DNA"/>
</dbReference>
<feature type="region of interest" description="Disordered" evidence="12">
    <location>
        <begin position="536"/>
        <end position="566"/>
    </location>
</feature>
<keyword evidence="3" id="KW-0677">Repeat</keyword>
<reference evidence="13" key="1">
    <citation type="submission" date="2015-12" db="EMBL/GenBank/DDBJ databases">
        <title>Update maize B73 reference genome by single molecule sequencing technologies.</title>
        <authorList>
            <consortium name="Maize Genome Sequencing Project"/>
            <person name="Ware D."/>
        </authorList>
    </citation>
    <scope>NUCLEOTIDE SEQUENCE</scope>
    <source>
        <tissue evidence="13">Seedling</tissue>
    </source>
</reference>
<dbReference type="AlphaFoldDB" id="A0A1D6GRQ6"/>
<dbReference type="InterPro" id="IPR027417">
    <property type="entry name" value="P-loop_NTPase"/>
</dbReference>
<keyword evidence="5" id="KW-0112">Calmodulin-binding</keyword>
<dbReference type="PROSITE" id="PS50096">
    <property type="entry name" value="IQ"/>
    <property type="match status" value="2"/>
</dbReference>
<dbReference type="PANTHER" id="PTHR23335:SF43">
    <property type="entry name" value="ETHYLENE-UPREGULATED PROTEIN ER1, PUTATIVE, EXPRESSED-RELATED"/>
    <property type="match status" value="1"/>
</dbReference>
<keyword evidence="6" id="KW-0805">Transcription regulation</keyword>
<evidence type="ECO:0000256" key="9">
    <source>
        <dbReference type="ARBA" id="ARBA00023159"/>
    </source>
</evidence>
<dbReference type="GO" id="GO:0006355">
    <property type="term" value="P:regulation of DNA-templated transcription"/>
    <property type="evidence" value="ECO:0007669"/>
    <property type="project" value="UniProtKB-ARBA"/>
</dbReference>
<comment type="subcellular location">
    <subcellularLocation>
        <location evidence="1">Nucleus</location>
    </subcellularLocation>
</comment>
<evidence type="ECO:0000313" key="13">
    <source>
        <dbReference type="EMBL" id="AQK65767.1"/>
    </source>
</evidence>
<dbReference type="Gene3D" id="1.20.5.190">
    <property type="match status" value="1"/>
</dbReference>
<keyword evidence="10" id="KW-0804">Transcription</keyword>
<evidence type="ECO:0000256" key="6">
    <source>
        <dbReference type="ARBA" id="ARBA00023015"/>
    </source>
</evidence>
<dbReference type="Pfam" id="PF00612">
    <property type="entry name" value="IQ"/>
    <property type="match status" value="2"/>
</dbReference>
<dbReference type="GO" id="GO:0005516">
    <property type="term" value="F:calmodulin binding"/>
    <property type="evidence" value="ECO:0007669"/>
    <property type="project" value="UniProtKB-KW"/>
</dbReference>
<evidence type="ECO:0000256" key="8">
    <source>
        <dbReference type="ARBA" id="ARBA00023125"/>
    </source>
</evidence>
<keyword evidence="7" id="KW-0040">ANK repeat</keyword>
<keyword evidence="11" id="KW-0539">Nucleus</keyword>
<evidence type="ECO:0000256" key="1">
    <source>
        <dbReference type="ARBA" id="ARBA00004123"/>
    </source>
</evidence>
<comment type="similarity">
    <text evidence="2">Belongs to the CAMTA family.</text>
</comment>
<proteinExistence type="inferred from homology"/>
<evidence type="ECO:0000256" key="3">
    <source>
        <dbReference type="ARBA" id="ARBA00022737"/>
    </source>
</evidence>
<dbReference type="CDD" id="cd23767">
    <property type="entry name" value="IQCD"/>
    <property type="match status" value="1"/>
</dbReference>
<feature type="region of interest" description="Disordered" evidence="12">
    <location>
        <begin position="36"/>
        <end position="61"/>
    </location>
</feature>
<gene>
    <name evidence="13" type="ORF">ZEAMMB73_Zm00001d014286</name>
</gene>
<keyword evidence="9" id="KW-0010">Activator</keyword>
<dbReference type="PANTHER" id="PTHR23335">
    <property type="entry name" value="CALMODULIN-BINDING TRANSCRIPTION ACTIVATOR CAMTA"/>
    <property type="match status" value="1"/>
</dbReference>
<evidence type="ECO:0000256" key="5">
    <source>
        <dbReference type="ARBA" id="ARBA00022860"/>
    </source>
</evidence>
<dbReference type="FunFam" id="1.20.5.190:FF:000003">
    <property type="entry name" value="Calmodulin-binding transcription activator 2"/>
    <property type="match status" value="1"/>
</dbReference>
<keyword evidence="8" id="KW-0238">DNA-binding</keyword>